<feature type="transmembrane region" description="Helical" evidence="1">
    <location>
        <begin position="83"/>
        <end position="101"/>
    </location>
</feature>
<keyword evidence="1" id="KW-1133">Transmembrane helix</keyword>
<dbReference type="GO" id="GO:0016020">
    <property type="term" value="C:membrane"/>
    <property type="evidence" value="ECO:0007669"/>
    <property type="project" value="InterPro"/>
</dbReference>
<gene>
    <name evidence="3" type="ORF">LLC_13150</name>
</gene>
<feature type="transmembrane region" description="Helical" evidence="1">
    <location>
        <begin position="53"/>
        <end position="77"/>
    </location>
</feature>
<dbReference type="Proteomes" id="UP000595253">
    <property type="component" value="Chromosome"/>
</dbReference>
<dbReference type="GO" id="GO:0009267">
    <property type="term" value="P:cellular response to starvation"/>
    <property type="evidence" value="ECO:0007669"/>
    <property type="project" value="InterPro"/>
</dbReference>
<protein>
    <recommendedName>
        <fullName evidence="2">CstA N-terminal domain-containing protein</fullName>
    </recommendedName>
</protein>
<organism evidence="3 4">
    <name type="scientific">Lactococcus lactis subsp. cremoris</name>
    <name type="common">Streptococcus cremoris</name>
    <dbReference type="NCBI Taxonomy" id="1359"/>
    <lineage>
        <taxon>Bacteria</taxon>
        <taxon>Bacillati</taxon>
        <taxon>Bacillota</taxon>
        <taxon>Bacilli</taxon>
        <taxon>Lactobacillales</taxon>
        <taxon>Streptococcaceae</taxon>
        <taxon>Lactococcus</taxon>
    </lineage>
</organism>
<dbReference type="AlphaFoldDB" id="A0AAD1JYI1"/>
<evidence type="ECO:0000313" key="3">
    <source>
        <dbReference type="EMBL" id="BCO06075.1"/>
    </source>
</evidence>
<evidence type="ECO:0000259" key="2">
    <source>
        <dbReference type="Pfam" id="PF02554"/>
    </source>
</evidence>
<keyword evidence="1" id="KW-0472">Membrane</keyword>
<proteinExistence type="predicted"/>
<evidence type="ECO:0000313" key="4">
    <source>
        <dbReference type="Proteomes" id="UP000595253"/>
    </source>
</evidence>
<dbReference type="InterPro" id="IPR003706">
    <property type="entry name" value="CstA_N"/>
</dbReference>
<dbReference type="Pfam" id="PF02554">
    <property type="entry name" value="CstA"/>
    <property type="match status" value="1"/>
</dbReference>
<name>A0AAD1JYI1_LACLC</name>
<accession>A0AAD1JYI1</accession>
<keyword evidence="1" id="KW-0812">Transmembrane</keyword>
<feature type="domain" description="CstA N-terminal" evidence="2">
    <location>
        <begin position="82"/>
        <end position="127"/>
    </location>
</feature>
<evidence type="ECO:0000256" key="1">
    <source>
        <dbReference type="SAM" id="Phobius"/>
    </source>
</evidence>
<dbReference type="EMBL" id="AP024222">
    <property type="protein sequence ID" value="BCO06075.1"/>
    <property type="molecule type" value="Genomic_DNA"/>
</dbReference>
<reference evidence="3 4" key="1">
    <citation type="submission" date="2020-12" db="EMBL/GenBank/DDBJ databases">
        <title>Complete genome sequence of lactococcus lactis subsp. cremoris strain EPSC and strain G3-2.</title>
        <authorList>
            <person name="Kita K."/>
            <person name="Ishikawa S."/>
        </authorList>
    </citation>
    <scope>NUCLEOTIDE SEQUENCE [LARGE SCALE GENOMIC DNA]</scope>
    <source>
        <strain evidence="3 4">EPSC</strain>
    </source>
</reference>
<sequence length="127" mass="14398">MKDDGNSSNFTDEEELFLLRNKEGKIVGIKDLKQANFQETMKDWKEHLPKPSLLSIIIWVAVALLGGLAWSLIALAQGETINAIWFVIAAVCSYLIGYRFYALYIQRKIMRPNDLRATPSEAHNDGK</sequence>